<keyword evidence="2" id="KW-0121">Carboxypeptidase</keyword>
<dbReference type="Proteomes" id="UP000293562">
    <property type="component" value="Unassembled WGS sequence"/>
</dbReference>
<gene>
    <name evidence="2" type="ORF">EV201_3312</name>
</gene>
<reference evidence="2 3" key="1">
    <citation type="submission" date="2019-02" db="EMBL/GenBank/DDBJ databases">
        <title>Genomic Encyclopedia of Type Strains, Phase IV (KMG-IV): sequencing the most valuable type-strain genomes for metagenomic binning, comparative biology and taxonomic classification.</title>
        <authorList>
            <person name="Goeker M."/>
        </authorList>
    </citation>
    <scope>NUCLEOTIDE SEQUENCE [LARGE SCALE GENOMIC DNA]</scope>
    <source>
        <strain evidence="2 3">DSM 28825</strain>
    </source>
</reference>
<accession>A0A4Q7V3V2</accession>
<organism evidence="2 3">
    <name type="scientific">Ancylomarina subtilis</name>
    <dbReference type="NCBI Taxonomy" id="1639035"/>
    <lineage>
        <taxon>Bacteria</taxon>
        <taxon>Pseudomonadati</taxon>
        <taxon>Bacteroidota</taxon>
        <taxon>Bacteroidia</taxon>
        <taxon>Marinilabiliales</taxon>
        <taxon>Marinifilaceae</taxon>
        <taxon>Ancylomarina</taxon>
    </lineage>
</organism>
<dbReference type="RefSeq" id="WP_130308656.1">
    <property type="nucleotide sequence ID" value="NZ_SHKN01000007.1"/>
</dbReference>
<dbReference type="SUPFAM" id="SSF49464">
    <property type="entry name" value="Carboxypeptidase regulatory domain-like"/>
    <property type="match status" value="1"/>
</dbReference>
<evidence type="ECO:0000313" key="3">
    <source>
        <dbReference type="Proteomes" id="UP000293562"/>
    </source>
</evidence>
<protein>
    <submittedName>
        <fullName evidence="2">Carboxypeptidase-like protein</fullName>
    </submittedName>
</protein>
<proteinExistence type="predicted"/>
<keyword evidence="2" id="KW-0378">Hydrolase</keyword>
<dbReference type="InterPro" id="IPR008969">
    <property type="entry name" value="CarboxyPept-like_regulatory"/>
</dbReference>
<feature type="domain" description="Outer membrane protein beta-barrel" evidence="1">
    <location>
        <begin position="427"/>
        <end position="891"/>
    </location>
</feature>
<keyword evidence="2" id="KW-0645">Protease</keyword>
<dbReference type="Pfam" id="PF14905">
    <property type="entry name" value="OMP_b-brl_3"/>
    <property type="match status" value="1"/>
</dbReference>
<keyword evidence="3" id="KW-1185">Reference proteome</keyword>
<dbReference type="EMBL" id="SHKN01000007">
    <property type="protein sequence ID" value="RZT91101.1"/>
    <property type="molecule type" value="Genomic_DNA"/>
</dbReference>
<dbReference type="InterPro" id="IPR041700">
    <property type="entry name" value="OMP_b-brl_3"/>
</dbReference>
<comment type="caution">
    <text evidence="2">The sequence shown here is derived from an EMBL/GenBank/DDBJ whole genome shotgun (WGS) entry which is preliminary data.</text>
</comment>
<sequence length="902" mass="102082">MNRYAFTILLFLIPLIGSAQKTTLIKGRVLESNTQVSIPGATILFINSKDSLDRTGTVTNNKGDFNLKVKPGQYDLSISFIGYQKINTSLTIDKKTVDIGQFKLTENKKMLEEIRVVETLPPTKQKGDTTIFNPEAYKVNPDASAEDLIAKMPGFFNINGKLSAQGQTVKEVLVDGKKFLGNDINKTLETIPSDVIKNVEVYEYKSDESKFTGFEDKEKKKTINIVTKQKSKHMRFGSLAAGMGKDEKYAIKANLNQFSENNRFTLTGNTKNVNAPLHLNRKRTFRRSINGNELQQNKLGLNFNTQGEQKNEFSAGYNYSDNETKNENRSLRTYTSYPLEGQTLSRESHSEDNEGSHNLNLYWEMNSHPKNQMTINSNLSTSDSRSKSTSNSETRLFDAFLNSNSNNKSQNNTSVNIDQHLYFSRMLNENGRTLSINASYNRNENDSDDSQISEIKGETEQTNQNIDQKSDNNAKSANFRAGLSFNEKIGKKGQLSVGYNYSVNTEKSKKSSYNLDADNQIYSQLDTLTSNQFKNSTTNTTGRLSYNHRLKNISVRIGADFQHTTLENEETFPKQHELNKTYFSVLPSAQISLTMQENKVLNILYRMGTSNPRAKQLQEIVNISNPLFISMGNSKLNQTSSHNLMVYYSASNMETGSFTAFNFNASKSNNIIGRRTIIALQDTLINNTYSMPKGGQFSQPTNLDGRYNLQTSFTYGIPIKKLQSKLNINTSANFSHNPTLVNNRKAFSNILSLDQDLKLSSNISERFDFTISSLTHYTRSKNTGQNSSGAKYLSQTNSLSLYWNFAKNLILKTSTNFKHRNNISSNTVENNCLLDIGLSCKVFKNKRGEISLVAYDILNQTSEKNHYVNDLYTSDNYSKKLNKFYMLSFTYKIRNKKNDEVN</sequence>
<evidence type="ECO:0000259" key="1">
    <source>
        <dbReference type="Pfam" id="PF14905"/>
    </source>
</evidence>
<evidence type="ECO:0000313" key="2">
    <source>
        <dbReference type="EMBL" id="RZT91101.1"/>
    </source>
</evidence>
<name>A0A4Q7V3V2_9BACT</name>
<dbReference type="Pfam" id="PF13715">
    <property type="entry name" value="CarbopepD_reg_2"/>
    <property type="match status" value="1"/>
</dbReference>
<dbReference type="OrthoDB" id="603275at2"/>
<dbReference type="Gene3D" id="2.60.40.1120">
    <property type="entry name" value="Carboxypeptidase-like, regulatory domain"/>
    <property type="match status" value="1"/>
</dbReference>
<dbReference type="GO" id="GO:0004180">
    <property type="term" value="F:carboxypeptidase activity"/>
    <property type="evidence" value="ECO:0007669"/>
    <property type="project" value="UniProtKB-KW"/>
</dbReference>
<dbReference type="AlphaFoldDB" id="A0A4Q7V3V2"/>
<dbReference type="SUPFAM" id="SSF56935">
    <property type="entry name" value="Porins"/>
    <property type="match status" value="1"/>
</dbReference>